<feature type="domain" description="RNA polymerase sigma factor 70 region 4 type 2" evidence="6">
    <location>
        <begin position="124"/>
        <end position="174"/>
    </location>
</feature>
<dbReference type="GO" id="GO:0003677">
    <property type="term" value="F:DNA binding"/>
    <property type="evidence" value="ECO:0007669"/>
    <property type="project" value="InterPro"/>
</dbReference>
<dbReference type="RefSeq" id="WP_070746765.1">
    <property type="nucleotide sequence ID" value="NZ_MDZA01000436.1"/>
</dbReference>
<keyword evidence="2" id="KW-0805">Transcription regulation</keyword>
<dbReference type="OrthoDB" id="9784272at2"/>
<protein>
    <recommendedName>
        <fullName evidence="9">RNA polymerase subunit sigma-70</fullName>
    </recommendedName>
</protein>
<dbReference type="AlphaFoldDB" id="A0A1G1SU56"/>
<dbReference type="Pfam" id="PF04542">
    <property type="entry name" value="Sigma70_r2"/>
    <property type="match status" value="1"/>
</dbReference>
<evidence type="ECO:0000256" key="3">
    <source>
        <dbReference type="ARBA" id="ARBA00023082"/>
    </source>
</evidence>
<comment type="similarity">
    <text evidence="1">Belongs to the sigma-70 factor family. ECF subfamily.</text>
</comment>
<dbReference type="Proteomes" id="UP000177506">
    <property type="component" value="Unassembled WGS sequence"/>
</dbReference>
<dbReference type="InterPro" id="IPR007627">
    <property type="entry name" value="RNA_pol_sigma70_r2"/>
</dbReference>
<comment type="caution">
    <text evidence="7">The sequence shown here is derived from an EMBL/GenBank/DDBJ whole genome shotgun (WGS) entry which is preliminary data.</text>
</comment>
<dbReference type="SUPFAM" id="SSF88946">
    <property type="entry name" value="Sigma2 domain of RNA polymerase sigma factors"/>
    <property type="match status" value="1"/>
</dbReference>
<evidence type="ECO:0000259" key="5">
    <source>
        <dbReference type="Pfam" id="PF04542"/>
    </source>
</evidence>
<feature type="domain" description="RNA polymerase sigma-70 region 2" evidence="5">
    <location>
        <begin position="26"/>
        <end position="91"/>
    </location>
</feature>
<evidence type="ECO:0000313" key="8">
    <source>
        <dbReference type="Proteomes" id="UP000177506"/>
    </source>
</evidence>
<accession>A0A1G1SU56</accession>
<dbReference type="InterPro" id="IPR013324">
    <property type="entry name" value="RNA_pol_sigma_r3/r4-like"/>
</dbReference>
<sequence length="178" mass="19948">MSENEEDEWVQRLRAGDGAAVQQFCQRYRRALLALIGRLVRNPESAEDVLQESLLRIWLSLATYDPARGRLYTWAGRICTNAAVDHLRSRAANLARRTQPLAALAEAGIEPVAPITFRPEHIGLAALLGQLRPAHRRTLELVYFEGCTYAEAAEEQGVPLSTTKTWAATAKRRLAQWL</sequence>
<dbReference type="GO" id="GO:0016987">
    <property type="term" value="F:sigma factor activity"/>
    <property type="evidence" value="ECO:0007669"/>
    <property type="project" value="UniProtKB-KW"/>
</dbReference>
<dbReference type="InterPro" id="IPR039425">
    <property type="entry name" value="RNA_pol_sigma-70-like"/>
</dbReference>
<dbReference type="PANTHER" id="PTHR43133:SF62">
    <property type="entry name" value="RNA POLYMERASE SIGMA FACTOR SIGZ"/>
    <property type="match status" value="1"/>
</dbReference>
<dbReference type="InterPro" id="IPR036388">
    <property type="entry name" value="WH-like_DNA-bd_sf"/>
</dbReference>
<name>A0A1G1SU56_9BACT</name>
<dbReference type="GO" id="GO:0006352">
    <property type="term" value="P:DNA-templated transcription initiation"/>
    <property type="evidence" value="ECO:0007669"/>
    <property type="project" value="InterPro"/>
</dbReference>
<dbReference type="Gene3D" id="1.10.1740.10">
    <property type="match status" value="1"/>
</dbReference>
<evidence type="ECO:0000256" key="1">
    <source>
        <dbReference type="ARBA" id="ARBA00010641"/>
    </source>
</evidence>
<dbReference type="NCBIfam" id="TIGR02937">
    <property type="entry name" value="sigma70-ECF"/>
    <property type="match status" value="1"/>
</dbReference>
<dbReference type="InterPro" id="IPR014284">
    <property type="entry name" value="RNA_pol_sigma-70_dom"/>
</dbReference>
<keyword evidence="4" id="KW-0804">Transcription</keyword>
<evidence type="ECO:0008006" key="9">
    <source>
        <dbReference type="Google" id="ProtNLM"/>
    </source>
</evidence>
<dbReference type="Gene3D" id="1.10.10.10">
    <property type="entry name" value="Winged helix-like DNA-binding domain superfamily/Winged helix DNA-binding domain"/>
    <property type="match status" value="1"/>
</dbReference>
<reference evidence="7 8" key="1">
    <citation type="submission" date="2016-08" db="EMBL/GenBank/DDBJ databases">
        <title>Hymenobacter coccineus sp. nov., Hymenobacter lapidarius sp. nov. and Hymenobacter glacialis sp. nov., isolated from Antarctic soil.</title>
        <authorList>
            <person name="Sedlacek I."/>
            <person name="Kralova S."/>
            <person name="Kyrova K."/>
            <person name="Maslanova I."/>
            <person name="Stankova E."/>
            <person name="Vrbovska V."/>
            <person name="Nemec M."/>
            <person name="Bartak M."/>
            <person name="Svec P."/>
            <person name="Busse H.-J."/>
            <person name="Pantucek R."/>
        </authorList>
    </citation>
    <scope>NUCLEOTIDE SEQUENCE [LARGE SCALE GENOMIC DNA]</scope>
    <source>
        <strain evidence="7 8">CCM 8649</strain>
    </source>
</reference>
<dbReference type="InterPro" id="IPR013249">
    <property type="entry name" value="RNA_pol_sigma70_r4_t2"/>
</dbReference>
<keyword evidence="8" id="KW-1185">Reference proteome</keyword>
<evidence type="ECO:0000256" key="4">
    <source>
        <dbReference type="ARBA" id="ARBA00023163"/>
    </source>
</evidence>
<evidence type="ECO:0000313" key="7">
    <source>
        <dbReference type="EMBL" id="OGX82149.1"/>
    </source>
</evidence>
<dbReference type="PANTHER" id="PTHR43133">
    <property type="entry name" value="RNA POLYMERASE ECF-TYPE SIGMA FACTO"/>
    <property type="match status" value="1"/>
</dbReference>
<organism evidence="7 8">
    <name type="scientific">Hymenobacter coccineus</name>
    <dbReference type="NCBI Taxonomy" id="1908235"/>
    <lineage>
        <taxon>Bacteria</taxon>
        <taxon>Pseudomonadati</taxon>
        <taxon>Bacteroidota</taxon>
        <taxon>Cytophagia</taxon>
        <taxon>Cytophagales</taxon>
        <taxon>Hymenobacteraceae</taxon>
        <taxon>Hymenobacter</taxon>
    </lineage>
</organism>
<evidence type="ECO:0000256" key="2">
    <source>
        <dbReference type="ARBA" id="ARBA00023015"/>
    </source>
</evidence>
<dbReference type="EMBL" id="MDZA01000436">
    <property type="protein sequence ID" value="OGX82149.1"/>
    <property type="molecule type" value="Genomic_DNA"/>
</dbReference>
<proteinExistence type="inferred from homology"/>
<gene>
    <name evidence="7" type="ORF">BEN49_14380</name>
</gene>
<evidence type="ECO:0000259" key="6">
    <source>
        <dbReference type="Pfam" id="PF08281"/>
    </source>
</evidence>
<dbReference type="InterPro" id="IPR013325">
    <property type="entry name" value="RNA_pol_sigma_r2"/>
</dbReference>
<dbReference type="SUPFAM" id="SSF88659">
    <property type="entry name" value="Sigma3 and sigma4 domains of RNA polymerase sigma factors"/>
    <property type="match status" value="1"/>
</dbReference>
<dbReference type="Pfam" id="PF08281">
    <property type="entry name" value="Sigma70_r4_2"/>
    <property type="match status" value="1"/>
</dbReference>
<keyword evidence="3" id="KW-0731">Sigma factor</keyword>